<evidence type="ECO:0000313" key="9">
    <source>
        <dbReference type="Proteomes" id="UP001155483"/>
    </source>
</evidence>
<dbReference type="Pfam" id="PF14322">
    <property type="entry name" value="SusD-like_3"/>
    <property type="match status" value="1"/>
</dbReference>
<dbReference type="EMBL" id="JAOTIF010000012">
    <property type="protein sequence ID" value="MCU7550456.1"/>
    <property type="molecule type" value="Genomic_DNA"/>
</dbReference>
<dbReference type="AlphaFoldDB" id="A0A9X2XXA5"/>
<gene>
    <name evidence="8" type="ORF">OCK74_15145</name>
</gene>
<feature type="domain" description="RagB/SusD" evidence="6">
    <location>
        <begin position="360"/>
        <end position="510"/>
    </location>
</feature>
<evidence type="ECO:0000259" key="6">
    <source>
        <dbReference type="Pfam" id="PF07980"/>
    </source>
</evidence>
<evidence type="ECO:0000256" key="3">
    <source>
        <dbReference type="ARBA" id="ARBA00022729"/>
    </source>
</evidence>
<keyword evidence="5" id="KW-0998">Cell outer membrane</keyword>
<accession>A0A9X2XXA5</accession>
<reference evidence="8" key="1">
    <citation type="submission" date="2022-09" db="EMBL/GenBank/DDBJ databases">
        <authorList>
            <person name="Yuan C."/>
            <person name="Ke Z."/>
        </authorList>
    </citation>
    <scope>NUCLEOTIDE SEQUENCE</scope>
    <source>
        <strain evidence="8">LB-8</strain>
    </source>
</reference>
<protein>
    <submittedName>
        <fullName evidence="8">RagB/SusD family nutrient uptake outer membrane protein</fullName>
    </submittedName>
</protein>
<reference evidence="8" key="2">
    <citation type="submission" date="2023-04" db="EMBL/GenBank/DDBJ databases">
        <title>Paracnuella aquatica gen. nov., sp. nov., a member of the family Chitinophagaceae isolated from a hot spring.</title>
        <authorList>
            <person name="Wang C."/>
        </authorList>
    </citation>
    <scope>NUCLEOTIDE SEQUENCE</scope>
    <source>
        <strain evidence="8">LB-8</strain>
    </source>
</reference>
<evidence type="ECO:0000256" key="1">
    <source>
        <dbReference type="ARBA" id="ARBA00004442"/>
    </source>
</evidence>
<dbReference type="InterPro" id="IPR033985">
    <property type="entry name" value="SusD-like_N"/>
</dbReference>
<dbReference type="PROSITE" id="PS51257">
    <property type="entry name" value="PROKAR_LIPOPROTEIN"/>
    <property type="match status" value="1"/>
</dbReference>
<dbReference type="RefSeq" id="WP_279297896.1">
    <property type="nucleotide sequence ID" value="NZ_JAOTIF010000012.1"/>
</dbReference>
<dbReference type="Gene3D" id="1.25.40.390">
    <property type="match status" value="1"/>
</dbReference>
<evidence type="ECO:0000313" key="8">
    <source>
        <dbReference type="EMBL" id="MCU7550456.1"/>
    </source>
</evidence>
<evidence type="ECO:0000256" key="2">
    <source>
        <dbReference type="ARBA" id="ARBA00006275"/>
    </source>
</evidence>
<keyword evidence="9" id="KW-1185">Reference proteome</keyword>
<proteinExistence type="inferred from homology"/>
<dbReference type="Pfam" id="PF07980">
    <property type="entry name" value="SusD_RagB"/>
    <property type="match status" value="1"/>
</dbReference>
<dbReference type="Proteomes" id="UP001155483">
    <property type="component" value="Unassembled WGS sequence"/>
</dbReference>
<comment type="subcellular location">
    <subcellularLocation>
        <location evidence="1">Cell outer membrane</location>
    </subcellularLocation>
</comment>
<name>A0A9X2XXA5_9BACT</name>
<evidence type="ECO:0000256" key="4">
    <source>
        <dbReference type="ARBA" id="ARBA00023136"/>
    </source>
</evidence>
<comment type="caution">
    <text evidence="8">The sequence shown here is derived from an EMBL/GenBank/DDBJ whole genome shotgun (WGS) entry which is preliminary data.</text>
</comment>
<dbReference type="CDD" id="cd08977">
    <property type="entry name" value="SusD"/>
    <property type="match status" value="1"/>
</dbReference>
<sequence length="510" mass="56826">MKTIKINYIAIALAAGLLTFTSCEKRLEEVTAGTSIPQQAVLTDPNAAVGLYNGLYSSFRTYHSALFTLGEMRSEIWADGLYTESEDAGAKQYYTHNISRDNVPATEWAGFYNLIDRLNTVITLFPQSPLEAAKRDRYLAEAYGMRAYVYYTLLKTWGGVPISTTPVTGVSNLPELYRERAKPEDVMKLIKEDIEQSLRLFNGDNSFNPLSSKRIYWSRPATLTLKGDVYLWSATNFNGGTADLTTAKQALEEVKNQPTLGLNANYADNFNPDREVNNKEILFAINFEKDQATISAYGNILVNTTQAGTLYIDPATGQTVANAYPLVAGASRIGLSPDMINKLTSGQSDQRISNTFRVMYRKSGNTYSSAGVLLTKFIGKSDAGIQVYSTDFPVYRYADVLLMLAEAKTKLGEDPSIEINAIRERAYGSGYTPLVNGSVQQNMAAILEENLREFIGEGKRWWALRRAGNEFVFQYINPQYLAPSNTYKLLLPISRDMLNLDPKLEQTPGY</sequence>
<organism evidence="8 9">
    <name type="scientific">Paraflavisolibacter caeni</name>
    <dbReference type="NCBI Taxonomy" id="2982496"/>
    <lineage>
        <taxon>Bacteria</taxon>
        <taxon>Pseudomonadati</taxon>
        <taxon>Bacteroidota</taxon>
        <taxon>Chitinophagia</taxon>
        <taxon>Chitinophagales</taxon>
        <taxon>Chitinophagaceae</taxon>
        <taxon>Paraflavisolibacter</taxon>
    </lineage>
</organism>
<dbReference type="SUPFAM" id="SSF48452">
    <property type="entry name" value="TPR-like"/>
    <property type="match status" value="1"/>
</dbReference>
<dbReference type="InterPro" id="IPR011990">
    <property type="entry name" value="TPR-like_helical_dom_sf"/>
</dbReference>
<evidence type="ECO:0000256" key="5">
    <source>
        <dbReference type="ARBA" id="ARBA00023237"/>
    </source>
</evidence>
<dbReference type="InterPro" id="IPR012944">
    <property type="entry name" value="SusD_RagB_dom"/>
</dbReference>
<evidence type="ECO:0000259" key="7">
    <source>
        <dbReference type="Pfam" id="PF14322"/>
    </source>
</evidence>
<dbReference type="GO" id="GO:0009279">
    <property type="term" value="C:cell outer membrane"/>
    <property type="evidence" value="ECO:0007669"/>
    <property type="project" value="UniProtKB-SubCell"/>
</dbReference>
<feature type="domain" description="SusD-like N-terminal" evidence="7">
    <location>
        <begin position="87"/>
        <end position="201"/>
    </location>
</feature>
<keyword evidence="3" id="KW-0732">Signal</keyword>
<keyword evidence="4" id="KW-0472">Membrane</keyword>
<comment type="similarity">
    <text evidence="2">Belongs to the SusD family.</text>
</comment>